<organism evidence="4 5">
    <name type="scientific">Phormidesmis priestleyi Ana</name>
    <dbReference type="NCBI Taxonomy" id="1666911"/>
    <lineage>
        <taxon>Bacteria</taxon>
        <taxon>Bacillati</taxon>
        <taxon>Cyanobacteriota</taxon>
        <taxon>Cyanophyceae</taxon>
        <taxon>Leptolyngbyales</taxon>
        <taxon>Leptolyngbyaceae</taxon>
        <taxon>Phormidesmis</taxon>
    </lineage>
</organism>
<dbReference type="PANTHER" id="PTHR10605">
    <property type="entry name" value="HEPARAN SULFATE SULFOTRANSFERASE"/>
    <property type="match status" value="1"/>
</dbReference>
<keyword evidence="1 4" id="KW-0808">Transferase</keyword>
<dbReference type="InterPro" id="IPR037359">
    <property type="entry name" value="NST/OST"/>
</dbReference>
<evidence type="ECO:0000256" key="1">
    <source>
        <dbReference type="ARBA" id="ARBA00022679"/>
    </source>
</evidence>
<dbReference type="Gene3D" id="3.40.50.300">
    <property type="entry name" value="P-loop containing nucleotide triphosphate hydrolases"/>
    <property type="match status" value="1"/>
</dbReference>
<dbReference type="STRING" id="1666911.HLUCCA11_04005"/>
<name>A0A0P8C5T6_9CYAN</name>
<accession>A0A0P8C5T6</accession>
<dbReference type="InterPro" id="IPR000863">
    <property type="entry name" value="Sulfotransferase_dom"/>
</dbReference>
<sequence>MQIDNFCLIIGTQKGGTSSLFSYLAQHPQISPSKMKETNFFSEEKQWEKGLAYYESLWNWNSDQFSVALEASPNYTNSLLEATTVAQRTYAVSQAEKAQFKFIYILRDPVKKIASMRKQGVYQGWYMPLLAKETLDTLPTEVIECVRYAEVADQFVAKFSPENVLLLQTNELSQKGNPKAVMNKVCSFLAIDADFVFSLDKIYNAQNSYRNDTLWHLLRSSPYLTPLKSLMPNTLKNRARSVLAKPPKTSTKVVPPLTKAQQTFILNALREDRAKLETTYGLDLSSWQHTATEA</sequence>
<dbReference type="SUPFAM" id="SSF52540">
    <property type="entry name" value="P-loop containing nucleoside triphosphate hydrolases"/>
    <property type="match status" value="1"/>
</dbReference>
<dbReference type="EMBL" id="LJZR01000003">
    <property type="protein sequence ID" value="KPQ37093.1"/>
    <property type="molecule type" value="Genomic_DNA"/>
</dbReference>
<comment type="caution">
    <text evidence="4">The sequence shown here is derived from an EMBL/GenBank/DDBJ whole genome shotgun (WGS) entry which is preliminary data.</text>
</comment>
<evidence type="ECO:0000313" key="5">
    <source>
        <dbReference type="Proteomes" id="UP000050465"/>
    </source>
</evidence>
<proteinExistence type="predicted"/>
<dbReference type="InterPro" id="IPR027417">
    <property type="entry name" value="P-loop_NTPase"/>
</dbReference>
<keyword evidence="2" id="KW-0325">Glycoprotein</keyword>
<dbReference type="AlphaFoldDB" id="A0A0P8C5T6"/>
<evidence type="ECO:0000259" key="3">
    <source>
        <dbReference type="Pfam" id="PF00685"/>
    </source>
</evidence>
<feature type="domain" description="Sulfotransferase" evidence="3">
    <location>
        <begin position="8"/>
        <end position="193"/>
    </location>
</feature>
<reference evidence="4 5" key="1">
    <citation type="submission" date="2015-09" db="EMBL/GenBank/DDBJ databases">
        <title>Identification and resolution of microdiversity through metagenomic sequencing of parallel consortia.</title>
        <authorList>
            <person name="Nelson W.C."/>
            <person name="Romine M.F."/>
            <person name="Lindemann S.R."/>
        </authorList>
    </citation>
    <scope>NUCLEOTIDE SEQUENCE [LARGE SCALE GENOMIC DNA]</scope>
    <source>
        <strain evidence="4">Ana</strain>
    </source>
</reference>
<dbReference type="PANTHER" id="PTHR10605:SF56">
    <property type="entry name" value="BIFUNCTIONAL HEPARAN SULFATE N-DEACETYLASE_N-SULFOTRANSFERASE"/>
    <property type="match status" value="1"/>
</dbReference>
<dbReference type="Pfam" id="PF00685">
    <property type="entry name" value="Sulfotransfer_1"/>
    <property type="match status" value="1"/>
</dbReference>
<protein>
    <submittedName>
        <fullName evidence="4">Sulfotransferase domain</fullName>
    </submittedName>
</protein>
<gene>
    <name evidence="4" type="ORF">HLUCCA11_04005</name>
</gene>
<dbReference type="Proteomes" id="UP000050465">
    <property type="component" value="Unassembled WGS sequence"/>
</dbReference>
<evidence type="ECO:0000256" key="2">
    <source>
        <dbReference type="ARBA" id="ARBA00023180"/>
    </source>
</evidence>
<evidence type="ECO:0000313" key="4">
    <source>
        <dbReference type="EMBL" id="KPQ37093.1"/>
    </source>
</evidence>
<dbReference type="GO" id="GO:0008146">
    <property type="term" value="F:sulfotransferase activity"/>
    <property type="evidence" value="ECO:0007669"/>
    <property type="project" value="InterPro"/>
</dbReference>